<name>M2LLQ4_BAUPA</name>
<organism evidence="2 3">
    <name type="scientific">Baudoinia panamericana (strain UAMH 10762)</name>
    <name type="common">Angels' share fungus</name>
    <name type="synonym">Baudoinia compniacensis (strain UAMH 10762)</name>
    <dbReference type="NCBI Taxonomy" id="717646"/>
    <lineage>
        <taxon>Eukaryota</taxon>
        <taxon>Fungi</taxon>
        <taxon>Dikarya</taxon>
        <taxon>Ascomycota</taxon>
        <taxon>Pezizomycotina</taxon>
        <taxon>Dothideomycetes</taxon>
        <taxon>Dothideomycetidae</taxon>
        <taxon>Mycosphaerellales</taxon>
        <taxon>Teratosphaeriaceae</taxon>
        <taxon>Baudoinia</taxon>
    </lineage>
</organism>
<keyword evidence="1" id="KW-0472">Membrane</keyword>
<dbReference type="AlphaFoldDB" id="M2LLQ4"/>
<evidence type="ECO:0000313" key="3">
    <source>
        <dbReference type="Proteomes" id="UP000011761"/>
    </source>
</evidence>
<dbReference type="GeneID" id="19115228"/>
<evidence type="ECO:0000313" key="2">
    <source>
        <dbReference type="EMBL" id="EMC95232.1"/>
    </source>
</evidence>
<gene>
    <name evidence="2" type="ORF">BAUCODRAFT_532353</name>
</gene>
<dbReference type="HOGENOM" id="CLU_558944_0_0_1"/>
<dbReference type="eggNOG" id="ENOG502RKPQ">
    <property type="taxonomic scope" value="Eukaryota"/>
</dbReference>
<feature type="transmembrane region" description="Helical" evidence="1">
    <location>
        <begin position="408"/>
        <end position="431"/>
    </location>
</feature>
<dbReference type="KEGG" id="bcom:BAUCODRAFT_532353"/>
<dbReference type="RefSeq" id="XP_007677785.1">
    <property type="nucleotide sequence ID" value="XM_007679595.1"/>
</dbReference>
<sequence length="488" mass="53425">MTLATNGSQGDRYSELIWAPNRQVLYQFSGDQLNLMQVADNYNYSTLKGIDASYGYTATQALVNSYVPLNKSLQASVQRIGPIFGAAPKYWWITNGNTRSWTISISSEKTIKCFSSYINSDFQFIFGDNPGANNFTKCIRYGSGWGSATNKISTFTIDGVAGSSNPALRAPIKVSVIASDRATLLGNGSMATTGSRPALSSDCLFSNKTSLITSEAACNWTYFFSDAYNQWSTTNATQLVNTVLWEQNVGGSVMTRATDFVMYMAFTLYTFDPAPSTNPLRLVNTPALGLPGQRGFTSPSPIPVDPAWTLATWSVDEKGHLPANRTTTLTLLNLFDSWWNGNTGDLTAFNYNGAYAAMSWMPILQQLSMIDYEVTYTAPAGQTAKTAPMYRNARIYVWSYGMGSRTSYLGGTVAVIGIVVVLAQSAMAFVWRKETRSLTALLIAALAHSPQNEFAGKEQDEVQCARVRFRLMQQEHLPGGIAFDATSQ</sequence>
<protein>
    <submittedName>
        <fullName evidence="2">Uncharacterized protein</fullName>
    </submittedName>
</protein>
<reference evidence="2 3" key="1">
    <citation type="journal article" date="2012" name="PLoS Pathog.">
        <title>Diverse lifestyles and strategies of plant pathogenesis encoded in the genomes of eighteen Dothideomycetes fungi.</title>
        <authorList>
            <person name="Ohm R.A."/>
            <person name="Feau N."/>
            <person name="Henrissat B."/>
            <person name="Schoch C.L."/>
            <person name="Horwitz B.A."/>
            <person name="Barry K.W."/>
            <person name="Condon B.J."/>
            <person name="Copeland A.C."/>
            <person name="Dhillon B."/>
            <person name="Glaser F."/>
            <person name="Hesse C.N."/>
            <person name="Kosti I."/>
            <person name="LaButti K."/>
            <person name="Lindquist E.A."/>
            <person name="Lucas S."/>
            <person name="Salamov A.A."/>
            <person name="Bradshaw R.E."/>
            <person name="Ciuffetti L."/>
            <person name="Hamelin R.C."/>
            <person name="Kema G.H.J."/>
            <person name="Lawrence C."/>
            <person name="Scott J.A."/>
            <person name="Spatafora J.W."/>
            <person name="Turgeon B.G."/>
            <person name="de Wit P.J.G.M."/>
            <person name="Zhong S."/>
            <person name="Goodwin S.B."/>
            <person name="Grigoriev I.V."/>
        </authorList>
    </citation>
    <scope>NUCLEOTIDE SEQUENCE [LARGE SCALE GENOMIC DNA]</scope>
    <source>
        <strain evidence="2 3">UAMH 10762</strain>
    </source>
</reference>
<dbReference type="EMBL" id="KB445557">
    <property type="protein sequence ID" value="EMC95232.1"/>
    <property type="molecule type" value="Genomic_DNA"/>
</dbReference>
<keyword evidence="1" id="KW-1133">Transmembrane helix</keyword>
<dbReference type="OrthoDB" id="5342924at2759"/>
<evidence type="ECO:0000256" key="1">
    <source>
        <dbReference type="SAM" id="Phobius"/>
    </source>
</evidence>
<keyword evidence="1" id="KW-0812">Transmembrane</keyword>
<accession>M2LLQ4</accession>
<dbReference type="Proteomes" id="UP000011761">
    <property type="component" value="Unassembled WGS sequence"/>
</dbReference>
<proteinExistence type="predicted"/>
<keyword evidence="3" id="KW-1185">Reference proteome</keyword>